<reference evidence="1 2" key="1">
    <citation type="submission" date="2024-09" db="EMBL/GenBank/DDBJ databases">
        <title>The Natural Products Discovery Center: Release of the First 8490 Sequenced Strains for Exploring Actinobacteria Biosynthetic Diversity.</title>
        <authorList>
            <person name="Kalkreuter E."/>
            <person name="Kautsar S.A."/>
            <person name="Yang D."/>
            <person name="Bader C.D."/>
            <person name="Teijaro C.N."/>
            <person name="Fluegel L."/>
            <person name="Davis C.M."/>
            <person name="Simpson J.R."/>
            <person name="Lauterbach L."/>
            <person name="Steele A.D."/>
            <person name="Gui C."/>
            <person name="Meng S."/>
            <person name="Li G."/>
            <person name="Viehrig K."/>
            <person name="Ye F."/>
            <person name="Su P."/>
            <person name="Kiefer A.F."/>
            <person name="Nichols A."/>
            <person name="Cepeda A.J."/>
            <person name="Yan W."/>
            <person name="Fan B."/>
            <person name="Jiang Y."/>
            <person name="Adhikari A."/>
            <person name="Zheng C.-J."/>
            <person name="Schuster L."/>
            <person name="Cowan T.M."/>
            <person name="Smanski M.J."/>
            <person name="Chevrette M.G."/>
            <person name="De Carvalho L.P.S."/>
            <person name="Shen B."/>
        </authorList>
    </citation>
    <scope>NUCLEOTIDE SEQUENCE [LARGE SCALE GENOMIC DNA]</scope>
    <source>
        <strain evidence="1 2">NPDC058348</strain>
    </source>
</reference>
<keyword evidence="2" id="KW-1185">Reference proteome</keyword>
<dbReference type="RefSeq" id="WP_386710713.1">
    <property type="nucleotide sequence ID" value="NZ_JBHXIJ010000037.1"/>
</dbReference>
<dbReference type="Proteomes" id="UP001598448">
    <property type="component" value="Unassembled WGS sequence"/>
</dbReference>
<organism evidence="1 2">
    <name type="scientific">Streptomyces albidochromogenes</name>
    <dbReference type="NCBI Taxonomy" id="329524"/>
    <lineage>
        <taxon>Bacteria</taxon>
        <taxon>Bacillati</taxon>
        <taxon>Actinomycetota</taxon>
        <taxon>Actinomycetes</taxon>
        <taxon>Kitasatosporales</taxon>
        <taxon>Streptomycetaceae</taxon>
        <taxon>Streptomyces</taxon>
    </lineage>
</organism>
<sequence>MDVDSRVSVVPSSQAAESAEGLNWAIGAAGVLADASPAGDTDAGALVDMGLSQRALREIHGRLDEVTADVTERLTAAAQAGQLELSTVRAIVGQAVDEVRRAPLPKAGDTAEDDSLQRALADAGRHPTDVKAVRRLADEMAAAGGRLGQIALELAPPYWS</sequence>
<protein>
    <submittedName>
        <fullName evidence="1">Uncharacterized protein</fullName>
    </submittedName>
</protein>
<accession>A0ABW6FGY5</accession>
<name>A0ABW6FGY5_9ACTN</name>
<dbReference type="EMBL" id="JBHXIJ010000037">
    <property type="protein sequence ID" value="MFD5098933.1"/>
    <property type="molecule type" value="Genomic_DNA"/>
</dbReference>
<comment type="caution">
    <text evidence="1">The sequence shown here is derived from an EMBL/GenBank/DDBJ whole genome shotgun (WGS) entry which is preliminary data.</text>
</comment>
<evidence type="ECO:0000313" key="1">
    <source>
        <dbReference type="EMBL" id="MFD5098933.1"/>
    </source>
</evidence>
<evidence type="ECO:0000313" key="2">
    <source>
        <dbReference type="Proteomes" id="UP001598448"/>
    </source>
</evidence>
<gene>
    <name evidence="1" type="ORF">ACFWJN_08180</name>
</gene>
<proteinExistence type="predicted"/>